<feature type="disulfide bond" evidence="1">
    <location>
        <begin position="91"/>
        <end position="100"/>
    </location>
</feature>
<keyword evidence="1" id="KW-0245">EGF-like domain</keyword>
<comment type="caution">
    <text evidence="1">Lacks conserved residue(s) required for the propagation of feature annotation.</text>
</comment>
<sequence>MKSLSLDTSEKFKSSSLLVTHPQRQSEDICTFKNCSQLCTIVNNEATCMCQTSYRRFPDEFSCVKVNSCKYNPCGAGICELLSSRHYVCRCPSGFEGLHCEVQIGLVELANNTGTVVAVVIILLAILGIVIGVTWYKNQPFFIWKAKGRRANQTYRFSNPAFGVLSDTAIMTNSPAPSSSASIDAPPYRGVNPQKSHSNFENPFFKADDHQANTSLDSAVVSGTDSTSISIAPHQINLESPNVMQEQSTNEKKEWILSPYNPPPLESGAHTNL</sequence>
<dbReference type="InterPro" id="IPR000742">
    <property type="entry name" value="EGF"/>
</dbReference>
<dbReference type="Proteomes" id="UP001381693">
    <property type="component" value="Unassembled WGS sequence"/>
</dbReference>
<dbReference type="AlphaFoldDB" id="A0AAN8WKN6"/>
<feature type="disulfide bond" evidence="1">
    <location>
        <begin position="69"/>
        <end position="79"/>
    </location>
</feature>
<dbReference type="CDD" id="cd00054">
    <property type="entry name" value="EGF_CA"/>
    <property type="match status" value="1"/>
</dbReference>
<proteinExistence type="predicted"/>
<evidence type="ECO:0000256" key="1">
    <source>
        <dbReference type="PROSITE-ProRule" id="PRU00076"/>
    </source>
</evidence>
<keyword evidence="5" id="KW-1185">Reference proteome</keyword>
<dbReference type="SMART" id="SM00181">
    <property type="entry name" value="EGF"/>
    <property type="match status" value="2"/>
</dbReference>
<keyword evidence="2" id="KW-1133">Transmembrane helix</keyword>
<dbReference type="PROSITE" id="PS00022">
    <property type="entry name" value="EGF_1"/>
    <property type="match status" value="1"/>
</dbReference>
<keyword evidence="2" id="KW-0812">Transmembrane</keyword>
<dbReference type="PROSITE" id="PS01186">
    <property type="entry name" value="EGF_2"/>
    <property type="match status" value="1"/>
</dbReference>
<feature type="transmembrane region" description="Helical" evidence="2">
    <location>
        <begin position="116"/>
        <end position="136"/>
    </location>
</feature>
<comment type="caution">
    <text evidence="4">The sequence shown here is derived from an EMBL/GenBank/DDBJ whole genome shotgun (WGS) entry which is preliminary data.</text>
</comment>
<evidence type="ECO:0000313" key="5">
    <source>
        <dbReference type="Proteomes" id="UP001381693"/>
    </source>
</evidence>
<protein>
    <recommendedName>
        <fullName evidence="3">EGF-like domain-containing protein</fullName>
    </recommendedName>
</protein>
<accession>A0AAN8WKN6</accession>
<name>A0AAN8WKN6_HALRR</name>
<feature type="domain" description="EGF-like" evidence="3">
    <location>
        <begin position="65"/>
        <end position="101"/>
    </location>
</feature>
<organism evidence="4 5">
    <name type="scientific">Halocaridina rubra</name>
    <name type="common">Hawaiian red shrimp</name>
    <dbReference type="NCBI Taxonomy" id="373956"/>
    <lineage>
        <taxon>Eukaryota</taxon>
        <taxon>Metazoa</taxon>
        <taxon>Ecdysozoa</taxon>
        <taxon>Arthropoda</taxon>
        <taxon>Crustacea</taxon>
        <taxon>Multicrustacea</taxon>
        <taxon>Malacostraca</taxon>
        <taxon>Eumalacostraca</taxon>
        <taxon>Eucarida</taxon>
        <taxon>Decapoda</taxon>
        <taxon>Pleocyemata</taxon>
        <taxon>Caridea</taxon>
        <taxon>Atyoidea</taxon>
        <taxon>Atyidae</taxon>
        <taxon>Halocaridina</taxon>
    </lineage>
</organism>
<evidence type="ECO:0000313" key="4">
    <source>
        <dbReference type="EMBL" id="KAK7067950.1"/>
    </source>
</evidence>
<evidence type="ECO:0000259" key="3">
    <source>
        <dbReference type="PROSITE" id="PS50026"/>
    </source>
</evidence>
<keyword evidence="2" id="KW-0472">Membrane</keyword>
<evidence type="ECO:0000256" key="2">
    <source>
        <dbReference type="SAM" id="Phobius"/>
    </source>
</evidence>
<gene>
    <name evidence="4" type="ORF">SK128_026609</name>
</gene>
<dbReference type="EMBL" id="JAXCGZ010017561">
    <property type="protein sequence ID" value="KAK7067950.1"/>
    <property type="molecule type" value="Genomic_DNA"/>
</dbReference>
<reference evidence="4 5" key="1">
    <citation type="submission" date="2023-11" db="EMBL/GenBank/DDBJ databases">
        <title>Halocaridina rubra genome assembly.</title>
        <authorList>
            <person name="Smith C."/>
        </authorList>
    </citation>
    <scope>NUCLEOTIDE SEQUENCE [LARGE SCALE GENOMIC DNA]</scope>
    <source>
        <strain evidence="4">EP-1</strain>
        <tissue evidence="4">Whole</tissue>
    </source>
</reference>
<dbReference type="Gene3D" id="2.10.25.10">
    <property type="entry name" value="Laminin"/>
    <property type="match status" value="1"/>
</dbReference>
<dbReference type="SUPFAM" id="SSF57196">
    <property type="entry name" value="EGF/Laminin"/>
    <property type="match status" value="1"/>
</dbReference>
<dbReference type="PROSITE" id="PS50026">
    <property type="entry name" value="EGF_3"/>
    <property type="match status" value="1"/>
</dbReference>
<keyword evidence="1" id="KW-1015">Disulfide bond</keyword>